<sequence>MSSTTYKELYNSNYSLIANPFTLDFQNCTEFTLNLIISAIYETKDIKTIKANERAYFRPQPVRVSPVKLMLGSMFVADITTSDI</sequence>
<dbReference type="AlphaFoldDB" id="A0A444JWB5"/>
<name>A0A444JWB5_9GAMM</name>
<proteinExistence type="predicted"/>
<protein>
    <submittedName>
        <fullName evidence="1">DUF2145 domain-containing protein</fullName>
    </submittedName>
</protein>
<accession>A0A444JWB5</accession>
<dbReference type="Proteomes" id="UP000287563">
    <property type="component" value="Unassembled WGS sequence"/>
</dbReference>
<dbReference type="Pfam" id="PF09916">
    <property type="entry name" value="DUF2145"/>
    <property type="match status" value="1"/>
</dbReference>
<dbReference type="InterPro" id="IPR014547">
    <property type="entry name" value="UCP028477"/>
</dbReference>
<evidence type="ECO:0000313" key="2">
    <source>
        <dbReference type="Proteomes" id="UP000287563"/>
    </source>
</evidence>
<organism evidence="1 2">
    <name type="scientific">Photobacterium chitinilyticum</name>
    <dbReference type="NCBI Taxonomy" id="2485123"/>
    <lineage>
        <taxon>Bacteria</taxon>
        <taxon>Pseudomonadati</taxon>
        <taxon>Pseudomonadota</taxon>
        <taxon>Gammaproteobacteria</taxon>
        <taxon>Vibrionales</taxon>
        <taxon>Vibrionaceae</taxon>
        <taxon>Photobacterium</taxon>
    </lineage>
</organism>
<keyword evidence="2" id="KW-1185">Reference proteome</keyword>
<evidence type="ECO:0000313" key="1">
    <source>
        <dbReference type="EMBL" id="RWX57391.1"/>
    </source>
</evidence>
<dbReference type="OrthoDB" id="8893883at2"/>
<comment type="caution">
    <text evidence="1">The sequence shown here is derived from an EMBL/GenBank/DDBJ whole genome shotgun (WGS) entry which is preliminary data.</text>
</comment>
<dbReference type="EMBL" id="RJLM01000001">
    <property type="protein sequence ID" value="RWX57391.1"/>
    <property type="molecule type" value="Genomic_DNA"/>
</dbReference>
<gene>
    <name evidence="1" type="ORF">EDI28_05010</name>
</gene>
<dbReference type="RefSeq" id="WP_128782992.1">
    <property type="nucleotide sequence ID" value="NZ_RJLM01000001.1"/>
</dbReference>
<reference evidence="1 2" key="1">
    <citation type="submission" date="2018-11" db="EMBL/GenBank/DDBJ databases">
        <title>Photobacterium sp. BEI247 sp. nov., a marine bacterium isolated from Yongle Blue Hole in the South China Sea.</title>
        <authorList>
            <person name="Wang X."/>
        </authorList>
    </citation>
    <scope>NUCLEOTIDE SEQUENCE [LARGE SCALE GENOMIC DNA]</scope>
    <source>
        <strain evidence="2">BEI247</strain>
    </source>
</reference>